<organism evidence="2 3">
    <name type="scientific">Naasia lichenicola</name>
    <dbReference type="NCBI Taxonomy" id="2565933"/>
    <lineage>
        <taxon>Bacteria</taxon>
        <taxon>Bacillati</taxon>
        <taxon>Actinomycetota</taxon>
        <taxon>Actinomycetes</taxon>
        <taxon>Micrococcales</taxon>
        <taxon>Microbacteriaceae</taxon>
        <taxon>Naasia</taxon>
    </lineage>
</organism>
<dbReference type="PANTHER" id="PTHR11614">
    <property type="entry name" value="PHOSPHOLIPASE-RELATED"/>
    <property type="match status" value="1"/>
</dbReference>
<name>A0A4S4FHU3_9MICO</name>
<dbReference type="OrthoDB" id="9806902at2"/>
<evidence type="ECO:0000313" key="2">
    <source>
        <dbReference type="EMBL" id="THG29384.1"/>
    </source>
</evidence>
<evidence type="ECO:0000313" key="3">
    <source>
        <dbReference type="Proteomes" id="UP000309133"/>
    </source>
</evidence>
<feature type="domain" description="Serine aminopeptidase S33" evidence="1">
    <location>
        <begin position="21"/>
        <end position="262"/>
    </location>
</feature>
<proteinExistence type="predicted"/>
<dbReference type="AlphaFoldDB" id="A0A4S4FHU3"/>
<dbReference type="EMBL" id="SSSM01000005">
    <property type="protein sequence ID" value="THG29384.1"/>
    <property type="molecule type" value="Genomic_DNA"/>
</dbReference>
<accession>A0A4S4FHU3</accession>
<comment type="caution">
    <text evidence="2">The sequence shown here is derived from an EMBL/GenBank/DDBJ whole genome shotgun (WGS) entry which is preliminary data.</text>
</comment>
<protein>
    <submittedName>
        <fullName evidence="2">Alpha/beta hydrolase</fullName>
    </submittedName>
</protein>
<sequence>MPEYTDAHGVVITYYEWLVDEPTAIIQIAHGVGEHAGRYRLLAHDLNAAGFSVIADDHRGHGATGMTQHGGEKTLLGKLGVGGLRATTDAVHQLSGIIRAAHPDAPLVLLGHSWGSLMAQIILNSHSEDYAAVVLTGTAYRWPGSMAAGDLNKHHKHLGTTGAEWLSRDTAISEGFYNDPLNFSADVAKLFGIADGLRLFGRPAKNLLHDLPLLIQIGSEDPLGGERSIRKLAQSYVTRGALTDVSAIVYPGARHEVFNETNRDEVIADLVFWLNSRLRAKTGRTTATTPATTPATTES</sequence>
<dbReference type="Proteomes" id="UP000309133">
    <property type="component" value="Unassembled WGS sequence"/>
</dbReference>
<reference evidence="2 3" key="1">
    <citation type="submission" date="2019-04" db="EMBL/GenBank/DDBJ databases">
        <authorList>
            <person name="Jiang L."/>
        </authorList>
    </citation>
    <scope>NUCLEOTIDE SEQUENCE [LARGE SCALE GENOMIC DNA]</scope>
    <source>
        <strain evidence="2 3">YIM 131853</strain>
    </source>
</reference>
<dbReference type="GO" id="GO:0016787">
    <property type="term" value="F:hydrolase activity"/>
    <property type="evidence" value="ECO:0007669"/>
    <property type="project" value="UniProtKB-KW"/>
</dbReference>
<gene>
    <name evidence="2" type="ORF">E6C64_11770</name>
</gene>
<dbReference type="InterPro" id="IPR029058">
    <property type="entry name" value="AB_hydrolase_fold"/>
</dbReference>
<dbReference type="Gene3D" id="3.40.50.1820">
    <property type="entry name" value="alpha/beta hydrolase"/>
    <property type="match status" value="1"/>
</dbReference>
<keyword evidence="3" id="KW-1185">Reference proteome</keyword>
<dbReference type="InterPro" id="IPR022742">
    <property type="entry name" value="Hydrolase_4"/>
</dbReference>
<dbReference type="Pfam" id="PF12146">
    <property type="entry name" value="Hydrolase_4"/>
    <property type="match status" value="1"/>
</dbReference>
<keyword evidence="2" id="KW-0378">Hydrolase</keyword>
<dbReference type="RefSeq" id="WP_136427714.1">
    <property type="nucleotide sequence ID" value="NZ_SSSM01000005.1"/>
</dbReference>
<dbReference type="SUPFAM" id="SSF53474">
    <property type="entry name" value="alpha/beta-Hydrolases"/>
    <property type="match status" value="1"/>
</dbReference>
<evidence type="ECO:0000259" key="1">
    <source>
        <dbReference type="Pfam" id="PF12146"/>
    </source>
</evidence>
<dbReference type="InterPro" id="IPR051044">
    <property type="entry name" value="MAG_DAG_Lipase"/>
</dbReference>